<dbReference type="Pfam" id="PF07992">
    <property type="entry name" value="Pyr_redox_2"/>
    <property type="match status" value="1"/>
</dbReference>
<dbReference type="Gene3D" id="3.30.390.120">
    <property type="match status" value="1"/>
</dbReference>
<comment type="caution">
    <text evidence="11">The sequence shown here is derived from an EMBL/GenBank/DDBJ whole genome shotgun (WGS) entry which is preliminary data.</text>
</comment>
<keyword evidence="8" id="KW-0520">NAD</keyword>
<gene>
    <name evidence="11" type="primary">norW</name>
    <name evidence="11" type="ORF">FCL42_06505</name>
</gene>
<dbReference type="RefSeq" id="WP_136862583.1">
    <property type="nucleotide sequence ID" value="NZ_SWCJ01000003.1"/>
</dbReference>
<evidence type="ECO:0000256" key="3">
    <source>
        <dbReference type="ARBA" id="ARBA00006442"/>
    </source>
</evidence>
<dbReference type="OrthoDB" id="9808980at2"/>
<evidence type="ECO:0000256" key="5">
    <source>
        <dbReference type="ARBA" id="ARBA00022630"/>
    </source>
</evidence>
<dbReference type="EMBL" id="SWCJ01000003">
    <property type="protein sequence ID" value="TKB56779.1"/>
    <property type="molecule type" value="Genomic_DNA"/>
</dbReference>
<evidence type="ECO:0000256" key="4">
    <source>
        <dbReference type="ARBA" id="ARBA00022490"/>
    </source>
</evidence>
<dbReference type="PANTHER" id="PTHR43429:SF3">
    <property type="entry name" value="NITRITE REDUCTASE [NAD(P)H]"/>
    <property type="match status" value="1"/>
</dbReference>
<dbReference type="InterPro" id="IPR041364">
    <property type="entry name" value="Rbx-bd"/>
</dbReference>
<comment type="similarity">
    <text evidence="3">Belongs to the FAD-dependent oxidoreductase family.</text>
</comment>
<evidence type="ECO:0000256" key="7">
    <source>
        <dbReference type="ARBA" id="ARBA00023002"/>
    </source>
</evidence>
<dbReference type="AlphaFoldDB" id="A0A4U1BQ86"/>
<keyword evidence="4" id="KW-0963">Cytoplasm</keyword>
<dbReference type="InterPro" id="IPR050260">
    <property type="entry name" value="FAD-bd_OxRdtase"/>
</dbReference>
<dbReference type="SUPFAM" id="SSF51905">
    <property type="entry name" value="FAD/NAD(P)-binding domain"/>
    <property type="match status" value="2"/>
</dbReference>
<dbReference type="Gene3D" id="3.50.50.60">
    <property type="entry name" value="FAD/NAD(P)-binding domain"/>
    <property type="match status" value="2"/>
</dbReference>
<evidence type="ECO:0000256" key="2">
    <source>
        <dbReference type="ARBA" id="ARBA00004496"/>
    </source>
</evidence>
<dbReference type="GO" id="GO:0016491">
    <property type="term" value="F:oxidoreductase activity"/>
    <property type="evidence" value="ECO:0007669"/>
    <property type="project" value="UniProtKB-KW"/>
</dbReference>
<protein>
    <submittedName>
        <fullName evidence="11">NADH:flavorubredoxin reductase NorW</fullName>
        <ecNumber evidence="11">1.18.1.-</ecNumber>
    </submittedName>
</protein>
<dbReference type="PANTHER" id="PTHR43429">
    <property type="entry name" value="PYRIDINE NUCLEOTIDE-DISULFIDE OXIDOREDUCTASE DOMAIN-CONTAINING"/>
    <property type="match status" value="1"/>
</dbReference>
<evidence type="ECO:0000259" key="9">
    <source>
        <dbReference type="Pfam" id="PF07992"/>
    </source>
</evidence>
<keyword evidence="6" id="KW-0274">FAD</keyword>
<keyword evidence="7 11" id="KW-0560">Oxidoreductase</keyword>
<organism evidence="11 12">
    <name type="scientific">Ferrimonas aestuarii</name>
    <dbReference type="NCBI Taxonomy" id="2569539"/>
    <lineage>
        <taxon>Bacteria</taxon>
        <taxon>Pseudomonadati</taxon>
        <taxon>Pseudomonadota</taxon>
        <taxon>Gammaproteobacteria</taxon>
        <taxon>Alteromonadales</taxon>
        <taxon>Ferrimonadaceae</taxon>
        <taxon>Ferrimonas</taxon>
    </lineage>
</organism>
<comment type="cofactor">
    <cofactor evidence="1">
        <name>FAD</name>
        <dbReference type="ChEBI" id="CHEBI:57692"/>
    </cofactor>
</comment>
<keyword evidence="12" id="KW-1185">Reference proteome</keyword>
<keyword evidence="5" id="KW-0285">Flavoprotein</keyword>
<evidence type="ECO:0000256" key="8">
    <source>
        <dbReference type="ARBA" id="ARBA00023027"/>
    </source>
</evidence>
<dbReference type="InterPro" id="IPR036188">
    <property type="entry name" value="FAD/NAD-bd_sf"/>
</dbReference>
<dbReference type="PRINTS" id="PR00411">
    <property type="entry name" value="PNDRDTASEI"/>
</dbReference>
<dbReference type="EC" id="1.18.1.-" evidence="11"/>
<sequence length="381" mass="40146">MSAPVTSEAPLVIIGSGFAALSLIRAIRRTDNKLPITLICGDSGDDYHKPDLSHVFSNKQCAEELVKQPAADWAKQLNVKAITNTWVTAIDATQKVVSWDGGALEYGKLVLATGASAIVPPVPGSELLHTFNSLQEFRHSEAKLDAAKTVLVVGAGLIGTELAMDLARSGRKVLLLDQAHSVLPNLMPAMVATPLAQSLRDLGVELLLSRQLQALNQHDEGVSAIVSGQVLPVDAAIAAIGLKPNVHLARAMGAEVNRGIVVDAKLQTSIEGVYALGDCAEIEGQVRPYLQPAMLAANALAKTLLGQPTSLKLPAALIKVKTPALPMQLAGNTFESSNWQIETDAQGLNAKASNGFGKLQGFVVSEAHQAGAIKLLQQLNQ</sequence>
<dbReference type="Pfam" id="PF18113">
    <property type="entry name" value="Rbx_binding"/>
    <property type="match status" value="1"/>
</dbReference>
<evidence type="ECO:0000256" key="6">
    <source>
        <dbReference type="ARBA" id="ARBA00022827"/>
    </source>
</evidence>
<evidence type="ECO:0000259" key="10">
    <source>
        <dbReference type="Pfam" id="PF18113"/>
    </source>
</evidence>
<dbReference type="GO" id="GO:0005737">
    <property type="term" value="C:cytoplasm"/>
    <property type="evidence" value="ECO:0007669"/>
    <property type="project" value="UniProtKB-SubCell"/>
</dbReference>
<evidence type="ECO:0000256" key="1">
    <source>
        <dbReference type="ARBA" id="ARBA00001974"/>
    </source>
</evidence>
<feature type="domain" description="FAD/NAD(P)-binding" evidence="9">
    <location>
        <begin position="11"/>
        <end position="287"/>
    </location>
</feature>
<evidence type="ECO:0000313" key="11">
    <source>
        <dbReference type="EMBL" id="TKB56779.1"/>
    </source>
</evidence>
<dbReference type="PRINTS" id="PR00368">
    <property type="entry name" value="FADPNR"/>
</dbReference>
<accession>A0A4U1BQ86</accession>
<dbReference type="InterPro" id="IPR023753">
    <property type="entry name" value="FAD/NAD-binding_dom"/>
</dbReference>
<reference evidence="11 12" key="1">
    <citation type="submission" date="2019-04" db="EMBL/GenBank/DDBJ databases">
        <authorList>
            <person name="Hwang J.C."/>
        </authorList>
    </citation>
    <scope>NUCLEOTIDE SEQUENCE [LARGE SCALE GENOMIC DNA]</scope>
    <source>
        <strain evidence="11 12">IMCC35002</strain>
    </source>
</reference>
<dbReference type="Proteomes" id="UP000305675">
    <property type="component" value="Unassembled WGS sequence"/>
</dbReference>
<comment type="subcellular location">
    <subcellularLocation>
        <location evidence="2">Cytoplasm</location>
    </subcellularLocation>
</comment>
<proteinExistence type="inferred from homology"/>
<dbReference type="NCBIfam" id="NF003437">
    <property type="entry name" value="PRK04965.1"/>
    <property type="match status" value="1"/>
</dbReference>
<evidence type="ECO:0000313" key="12">
    <source>
        <dbReference type="Proteomes" id="UP000305675"/>
    </source>
</evidence>
<feature type="domain" description="Rubredoxin binding" evidence="10">
    <location>
        <begin position="311"/>
        <end position="379"/>
    </location>
</feature>
<name>A0A4U1BQ86_9GAMM</name>